<dbReference type="OrthoDB" id="4556358at2"/>
<dbReference type="AlphaFoldDB" id="A0A561SSC7"/>
<evidence type="ECO:0008006" key="3">
    <source>
        <dbReference type="Google" id="ProtNLM"/>
    </source>
</evidence>
<name>A0A561SSC7_9PSEU</name>
<dbReference type="RefSeq" id="WP_147256893.1">
    <property type="nucleotide sequence ID" value="NZ_VIWU01000001.1"/>
</dbReference>
<evidence type="ECO:0000313" key="1">
    <source>
        <dbReference type="EMBL" id="TWF77778.1"/>
    </source>
</evidence>
<dbReference type="Proteomes" id="UP000321261">
    <property type="component" value="Unassembled WGS sequence"/>
</dbReference>
<reference evidence="1 2" key="1">
    <citation type="submission" date="2019-06" db="EMBL/GenBank/DDBJ databases">
        <title>Sequencing the genomes of 1000 actinobacteria strains.</title>
        <authorList>
            <person name="Klenk H.-P."/>
        </authorList>
    </citation>
    <scope>NUCLEOTIDE SEQUENCE [LARGE SCALE GENOMIC DNA]</scope>
    <source>
        <strain evidence="1 2">DSM 45671</strain>
    </source>
</reference>
<keyword evidence="2" id="KW-1185">Reference proteome</keyword>
<sequence length="187" mass="20496">MSPDERTSAEAIRATFQRVISEGLKPEFMAGASDDQIDAMAAAQGAVRVPAAFREALRLIGLEHGLWLAGSSLGAAVVGQEEKQNALATLAQLEDNPLADAEGMLVLVEHQAYSYHVVDGVDLHQADPPVWVITEGEGTRKVWPSVTSWFDSTAPSVRKYRSRLRLARQLGDPPPRWAQLIRLDEDR</sequence>
<organism evidence="1 2">
    <name type="scientific">Pseudonocardia hierapolitana</name>
    <dbReference type="NCBI Taxonomy" id="1128676"/>
    <lineage>
        <taxon>Bacteria</taxon>
        <taxon>Bacillati</taxon>
        <taxon>Actinomycetota</taxon>
        <taxon>Actinomycetes</taxon>
        <taxon>Pseudonocardiales</taxon>
        <taxon>Pseudonocardiaceae</taxon>
        <taxon>Pseudonocardia</taxon>
    </lineage>
</organism>
<evidence type="ECO:0000313" key="2">
    <source>
        <dbReference type="Proteomes" id="UP000321261"/>
    </source>
</evidence>
<dbReference type="EMBL" id="VIWU01000001">
    <property type="protein sequence ID" value="TWF77778.1"/>
    <property type="molecule type" value="Genomic_DNA"/>
</dbReference>
<protein>
    <recommendedName>
        <fullName evidence="3">SMI1/KNR4 family protein SUKH-1</fullName>
    </recommendedName>
</protein>
<comment type="caution">
    <text evidence="1">The sequence shown here is derived from an EMBL/GenBank/DDBJ whole genome shotgun (WGS) entry which is preliminary data.</text>
</comment>
<proteinExistence type="predicted"/>
<gene>
    <name evidence="1" type="ORF">FHX44_113693</name>
</gene>
<accession>A0A561SSC7</accession>